<protein>
    <recommendedName>
        <fullName evidence="1">Alcohol dehydrogenase-like N-terminal domain-containing protein</fullName>
    </recommendedName>
</protein>
<organism evidence="2 3">
    <name type="scientific">Cutibacterium modestum</name>
    <dbReference type="NCBI Taxonomy" id="2559073"/>
    <lineage>
        <taxon>Bacteria</taxon>
        <taxon>Bacillati</taxon>
        <taxon>Actinomycetota</taxon>
        <taxon>Actinomycetes</taxon>
        <taxon>Propionibacteriales</taxon>
        <taxon>Propionibacteriaceae</taxon>
        <taxon>Cutibacterium</taxon>
    </lineage>
</organism>
<accession>A0AAD1KQA1</accession>
<dbReference type="InterPro" id="IPR013154">
    <property type="entry name" value="ADH-like_N"/>
</dbReference>
<evidence type="ECO:0000259" key="1">
    <source>
        <dbReference type="Pfam" id="PF08240"/>
    </source>
</evidence>
<dbReference type="Pfam" id="PF08240">
    <property type="entry name" value="ADH_N"/>
    <property type="match status" value="1"/>
</dbReference>
<sequence length="58" mass="6147">MKIVGAVLEEMGRDVPYRTSKPITVEELELDPPDPGEVLVKIAAAGICHSDLSVVNGS</sequence>
<reference evidence="2" key="1">
    <citation type="submission" date="2021-06" db="EMBL/GenBank/DDBJ databases">
        <title>Genome sequence of Cutibacterium modestum strain KB17-24694.</title>
        <authorList>
            <person name="Dekio I."/>
            <person name="Asahina A."/>
            <person name="Nishida M."/>
        </authorList>
    </citation>
    <scope>NUCLEOTIDE SEQUENCE</scope>
    <source>
        <strain evidence="2">KB17-24694</strain>
    </source>
</reference>
<dbReference type="SUPFAM" id="SSF50129">
    <property type="entry name" value="GroES-like"/>
    <property type="match status" value="1"/>
</dbReference>
<evidence type="ECO:0000313" key="2">
    <source>
        <dbReference type="EMBL" id="BCY26188.1"/>
    </source>
</evidence>
<feature type="domain" description="Alcohol dehydrogenase-like N-terminal" evidence="1">
    <location>
        <begin position="35"/>
        <end position="57"/>
    </location>
</feature>
<dbReference type="AlphaFoldDB" id="A0AAD1KQA1"/>
<dbReference type="Proteomes" id="UP000825072">
    <property type="component" value="Chromosome 1"/>
</dbReference>
<gene>
    <name evidence="2" type="ORF">KB1_21780</name>
</gene>
<proteinExistence type="predicted"/>
<dbReference type="Gene3D" id="3.90.180.10">
    <property type="entry name" value="Medium-chain alcohol dehydrogenases, catalytic domain"/>
    <property type="match status" value="1"/>
</dbReference>
<dbReference type="InterPro" id="IPR011032">
    <property type="entry name" value="GroES-like_sf"/>
</dbReference>
<dbReference type="EMBL" id="AP024747">
    <property type="protein sequence ID" value="BCY26188.1"/>
    <property type="molecule type" value="Genomic_DNA"/>
</dbReference>
<evidence type="ECO:0000313" key="3">
    <source>
        <dbReference type="Proteomes" id="UP000825072"/>
    </source>
</evidence>
<name>A0AAD1KQA1_9ACTN</name>